<evidence type="ECO:0000313" key="1">
    <source>
        <dbReference type="EMBL" id="KUO18460.1"/>
    </source>
</evidence>
<dbReference type="OrthoDB" id="4298621at2"/>
<dbReference type="STRING" id="909626.AQJ91_24960"/>
<dbReference type="PANTHER" id="PTHR35526">
    <property type="entry name" value="ANTI-SIGMA-F FACTOR RSBW-RELATED"/>
    <property type="match status" value="1"/>
</dbReference>
<comment type="caution">
    <text evidence="1">The sequence shown here is derived from an EMBL/GenBank/DDBJ whole genome shotgun (WGS) entry which is preliminary data.</text>
</comment>
<dbReference type="CDD" id="cd16936">
    <property type="entry name" value="HATPase_RsbW-like"/>
    <property type="match status" value="1"/>
</dbReference>
<sequence length="139" mass="14614">MPEYSLRIPSHATSPRIARDFVTSVLHAQRLGAIVGDAALCVSELVTNSCVHAGGTGAGLLLVTNPVGVRATVFDVDVTLPAMKEGYDPESGRGLWILDSLTKGRWGAERGGWRTGRRGEAGKGVWFELGAPGLSGDGR</sequence>
<dbReference type="RefSeq" id="WP_067025941.1">
    <property type="nucleotide sequence ID" value="NZ_KQ949091.1"/>
</dbReference>
<gene>
    <name evidence="1" type="ORF">AQJ91_24960</name>
</gene>
<evidence type="ECO:0000313" key="2">
    <source>
        <dbReference type="Proteomes" id="UP000053260"/>
    </source>
</evidence>
<dbReference type="EMBL" id="LMXB01000064">
    <property type="protein sequence ID" value="KUO18460.1"/>
    <property type="molecule type" value="Genomic_DNA"/>
</dbReference>
<dbReference type="PANTHER" id="PTHR35526:SF3">
    <property type="entry name" value="ANTI-SIGMA-F FACTOR RSBW"/>
    <property type="match status" value="1"/>
</dbReference>
<organism evidence="1 2">
    <name type="scientific">Streptomyces dysideae</name>
    <dbReference type="NCBI Taxonomy" id="909626"/>
    <lineage>
        <taxon>Bacteria</taxon>
        <taxon>Bacillati</taxon>
        <taxon>Actinomycetota</taxon>
        <taxon>Actinomycetes</taxon>
        <taxon>Kitasatosporales</taxon>
        <taxon>Streptomycetaceae</taxon>
        <taxon>Streptomyces</taxon>
    </lineage>
</organism>
<dbReference type="Gene3D" id="3.30.565.10">
    <property type="entry name" value="Histidine kinase-like ATPase, C-terminal domain"/>
    <property type="match status" value="1"/>
</dbReference>
<protein>
    <recommendedName>
        <fullName evidence="3">Histidine kinase/HSP90-like ATPase domain-containing protein</fullName>
    </recommendedName>
</protein>
<keyword evidence="2" id="KW-1185">Reference proteome</keyword>
<reference evidence="1 2" key="1">
    <citation type="submission" date="2015-10" db="EMBL/GenBank/DDBJ databases">
        <title>Draft genome sequence of Streptomyces sp. RV15, isolated from a marine sponge.</title>
        <authorList>
            <person name="Ruckert C."/>
            <person name="Abdelmohsen U.R."/>
            <person name="Winkler A."/>
            <person name="Hentschel U."/>
            <person name="Kalinowski J."/>
            <person name="Kampfer P."/>
            <person name="Glaeser S."/>
        </authorList>
    </citation>
    <scope>NUCLEOTIDE SEQUENCE [LARGE SCALE GENOMIC DNA]</scope>
    <source>
        <strain evidence="1 2">RV15</strain>
    </source>
</reference>
<dbReference type="Proteomes" id="UP000053260">
    <property type="component" value="Unassembled WGS sequence"/>
</dbReference>
<dbReference type="AlphaFoldDB" id="A0A101UX49"/>
<dbReference type="InterPro" id="IPR036890">
    <property type="entry name" value="HATPase_C_sf"/>
</dbReference>
<name>A0A101UX49_9ACTN</name>
<dbReference type="InterPro" id="IPR050267">
    <property type="entry name" value="Anti-sigma-factor_SerPK"/>
</dbReference>
<proteinExistence type="predicted"/>
<evidence type="ECO:0008006" key="3">
    <source>
        <dbReference type="Google" id="ProtNLM"/>
    </source>
</evidence>
<accession>A0A101UX49</accession>